<dbReference type="EMBL" id="SGPJ01000549">
    <property type="protein sequence ID" value="THG93885.1"/>
    <property type="molecule type" value="Genomic_DNA"/>
</dbReference>
<reference evidence="2 3" key="1">
    <citation type="submission" date="2019-02" db="EMBL/GenBank/DDBJ databases">
        <title>Genome sequencing of the rare red list fungi Phlebia centrifuga.</title>
        <authorList>
            <person name="Buettner E."/>
            <person name="Kellner H."/>
        </authorList>
    </citation>
    <scope>NUCLEOTIDE SEQUENCE [LARGE SCALE GENOMIC DNA]</scope>
    <source>
        <strain evidence="2 3">DSM 108282</strain>
    </source>
</reference>
<dbReference type="PANTHER" id="PTHR46579:SF1">
    <property type="entry name" value="F5_8 TYPE C DOMAIN-CONTAINING PROTEIN"/>
    <property type="match status" value="1"/>
</dbReference>
<accession>A0A4S4K7T1</accession>
<evidence type="ECO:0008006" key="4">
    <source>
        <dbReference type="Google" id="ProtNLM"/>
    </source>
</evidence>
<dbReference type="PANTHER" id="PTHR46579">
    <property type="entry name" value="F5/8 TYPE C DOMAIN-CONTAINING PROTEIN-RELATED"/>
    <property type="match status" value="1"/>
</dbReference>
<evidence type="ECO:0000256" key="1">
    <source>
        <dbReference type="SAM" id="MobiDB-lite"/>
    </source>
</evidence>
<dbReference type="InterPro" id="IPR004242">
    <property type="entry name" value="Transposase_21"/>
</dbReference>
<comment type="caution">
    <text evidence="2">The sequence shown here is derived from an EMBL/GenBank/DDBJ whole genome shotgun (WGS) entry which is preliminary data.</text>
</comment>
<feature type="region of interest" description="Disordered" evidence="1">
    <location>
        <begin position="1"/>
        <end position="22"/>
    </location>
</feature>
<name>A0A4S4K7T1_9APHY</name>
<proteinExistence type="predicted"/>
<organism evidence="2 3">
    <name type="scientific">Hermanssonia centrifuga</name>
    <dbReference type="NCBI Taxonomy" id="98765"/>
    <lineage>
        <taxon>Eukaryota</taxon>
        <taxon>Fungi</taxon>
        <taxon>Dikarya</taxon>
        <taxon>Basidiomycota</taxon>
        <taxon>Agaricomycotina</taxon>
        <taxon>Agaricomycetes</taxon>
        <taxon>Polyporales</taxon>
        <taxon>Meruliaceae</taxon>
        <taxon>Hermanssonia</taxon>
    </lineage>
</organism>
<evidence type="ECO:0000313" key="3">
    <source>
        <dbReference type="Proteomes" id="UP000309038"/>
    </source>
</evidence>
<protein>
    <recommendedName>
        <fullName evidence="4">Transposase</fullName>
    </recommendedName>
</protein>
<keyword evidence="3" id="KW-1185">Reference proteome</keyword>
<dbReference type="Proteomes" id="UP000309038">
    <property type="component" value="Unassembled WGS sequence"/>
</dbReference>
<gene>
    <name evidence="2" type="ORF">EW026_g7468</name>
</gene>
<dbReference type="AlphaFoldDB" id="A0A4S4K7T1"/>
<dbReference type="Pfam" id="PF02992">
    <property type="entry name" value="Transposase_21"/>
    <property type="match status" value="1"/>
</dbReference>
<sequence>MDSEDSDGSNISGAVYDEGDPWGNYDEGDFGGVVVNELDIDNELAIYDIRNNILNDRDRDDIRAFYLRIKSNMSRFNFDLMRRSFSHKMEINSLYTITRRMAVLSDVNVTQYDCCINSCLAYTGKHTELDECPYCHEPRLDKDHQPRRQFMYIPLFPRLAAFFQSPDMINKLSYRANFQHTVGQIHDVFSGENYQAMKSRRVVVDGEILPHKFFSDERDIAFGLCTDGFLLFGRKRGGPSATPLLVKNYNLAPHIRTHLENLICVGVIPGPKQPKDLTSFLTPFDDECASMAKGISCFDSMSCQVFTLHAYQLFQEGDIIAIEKFLGIKGHSSSCPCHSCIMKGVQMASGANKVFYIPLQHPIPLDPDSPQMIWDPTALPSRTHDSFANNLKLIGDAKRITKKYGKQMEQFYGNKEMPALSRVNSLDFGRSLPWEWMHLFAENIIPNMMDLWTGRFKGLDEGTEHYGISMDIWEEIGIETAASTINIPSAFVRFMGNVAESRATFTAESYAFWFMYLAPYLLAGRLADPYYQHFLGLVAIMKITLQFEFTVEQIDQLETRIIQWVSDYER</sequence>
<evidence type="ECO:0000313" key="2">
    <source>
        <dbReference type="EMBL" id="THG93885.1"/>
    </source>
</evidence>